<dbReference type="EMBL" id="JBAMMX010000004">
    <property type="protein sequence ID" value="KAK6941577.1"/>
    <property type="molecule type" value="Genomic_DNA"/>
</dbReference>
<dbReference type="Gene3D" id="1.25.40.10">
    <property type="entry name" value="Tetratricopeptide repeat domain"/>
    <property type="match status" value="3"/>
</dbReference>
<dbReference type="AlphaFoldDB" id="A0AAN8W9B2"/>
<dbReference type="Pfam" id="PF01535">
    <property type="entry name" value="PPR"/>
    <property type="match status" value="3"/>
</dbReference>
<evidence type="ECO:0000313" key="4">
    <source>
        <dbReference type="Proteomes" id="UP001370490"/>
    </source>
</evidence>
<sequence>MIRGIELSRVTLASLLSASANLGGLEEGKQGHALAVMYDLDLDYTLGTSLMNFYSKVGLIEEAELVFRRMLERDVVAWNLLISCYVNNGQIESAIQTCRLMRLENLRFDSHQYCRPLPTGELGKEGYGYCIRNSLDSNLVVASGIIDMYAKCGRINNAVQLYKGKRSCVVEHSLSCLCRGRSKRGGLETVLPDAIRWYAAKCIILGLLRNGETDEAKNVLFEMQSHEIQPNLITWTTLISSLAENGYGTDYGIHLSISIATSLVDMYDKCGAIDQAKKVCDMIQAKELPLYNAMISAYSLHGRATEALAFFESLQKKGIEPDTITFTNVLSACSHAGLLDKMLELLIDMVSRYQMKPNMEHYVCIVSLLSRSGNLCEALRLVSMMPFAPDAHILGSLLAACREHNEVKLGEYLLKHLFELEPDNSGNFVPLSNIYAAAGKWDEVSHLRNNIREKGLKKNPGCSWIQVEKEVYMFASPMFHTHRPGRFI</sequence>
<feature type="repeat" description="PPR" evidence="2">
    <location>
        <begin position="322"/>
        <end position="357"/>
    </location>
</feature>
<keyword evidence="4" id="KW-1185">Reference proteome</keyword>
<dbReference type="Proteomes" id="UP001370490">
    <property type="component" value="Unassembled WGS sequence"/>
</dbReference>
<dbReference type="PANTHER" id="PTHR47926:SF386">
    <property type="entry name" value="PENTATRICOPEPTIDE REPEAT-CONTAINING PROTEIN"/>
    <property type="match status" value="1"/>
</dbReference>
<dbReference type="FunFam" id="1.25.40.10:FF:000090">
    <property type="entry name" value="Pentatricopeptide repeat-containing protein, chloroplastic"/>
    <property type="match status" value="1"/>
</dbReference>
<evidence type="ECO:0000256" key="1">
    <source>
        <dbReference type="ARBA" id="ARBA00022737"/>
    </source>
</evidence>
<gene>
    <name evidence="3" type="ORF">RJ641_026954</name>
</gene>
<dbReference type="Pfam" id="PF13041">
    <property type="entry name" value="PPR_2"/>
    <property type="match status" value="2"/>
</dbReference>
<reference evidence="3 4" key="1">
    <citation type="submission" date="2023-12" db="EMBL/GenBank/DDBJ databases">
        <title>A high-quality genome assembly for Dillenia turbinata (Dilleniales).</title>
        <authorList>
            <person name="Chanderbali A."/>
        </authorList>
    </citation>
    <scope>NUCLEOTIDE SEQUENCE [LARGE SCALE GENOMIC DNA]</scope>
    <source>
        <strain evidence="3">LSX21</strain>
        <tissue evidence="3">Leaf</tissue>
    </source>
</reference>
<dbReference type="InterPro" id="IPR046848">
    <property type="entry name" value="E_motif"/>
</dbReference>
<dbReference type="PANTHER" id="PTHR47926">
    <property type="entry name" value="PENTATRICOPEPTIDE REPEAT-CONTAINING PROTEIN"/>
    <property type="match status" value="1"/>
</dbReference>
<dbReference type="Pfam" id="PF20431">
    <property type="entry name" value="E_motif"/>
    <property type="match status" value="1"/>
</dbReference>
<dbReference type="GO" id="GO:0003723">
    <property type="term" value="F:RNA binding"/>
    <property type="evidence" value="ECO:0007669"/>
    <property type="project" value="InterPro"/>
</dbReference>
<name>A0AAN8W9B2_9MAGN</name>
<dbReference type="InterPro" id="IPR002885">
    <property type="entry name" value="PPR_rpt"/>
</dbReference>
<protein>
    <submittedName>
        <fullName evidence="3">Pentatricopeptide repeat</fullName>
    </submittedName>
</protein>
<feature type="repeat" description="PPR" evidence="2">
    <location>
        <begin position="74"/>
        <end position="108"/>
    </location>
</feature>
<dbReference type="InterPro" id="IPR011990">
    <property type="entry name" value="TPR-like_helical_dom_sf"/>
</dbReference>
<comment type="caution">
    <text evidence="3">The sequence shown here is derived from an EMBL/GenBank/DDBJ whole genome shotgun (WGS) entry which is preliminary data.</text>
</comment>
<evidence type="ECO:0000313" key="3">
    <source>
        <dbReference type="EMBL" id="KAK6941577.1"/>
    </source>
</evidence>
<keyword evidence="1" id="KW-0677">Repeat</keyword>
<accession>A0AAN8W9B2</accession>
<dbReference type="GO" id="GO:0009451">
    <property type="term" value="P:RNA modification"/>
    <property type="evidence" value="ECO:0007669"/>
    <property type="project" value="InterPro"/>
</dbReference>
<proteinExistence type="predicted"/>
<dbReference type="PROSITE" id="PS51375">
    <property type="entry name" value="PPR"/>
    <property type="match status" value="3"/>
</dbReference>
<dbReference type="InterPro" id="IPR046960">
    <property type="entry name" value="PPR_At4g14850-like_plant"/>
</dbReference>
<dbReference type="NCBIfam" id="TIGR00756">
    <property type="entry name" value="PPR"/>
    <property type="match status" value="4"/>
</dbReference>
<feature type="repeat" description="PPR" evidence="2">
    <location>
        <begin position="287"/>
        <end position="321"/>
    </location>
</feature>
<evidence type="ECO:0000256" key="2">
    <source>
        <dbReference type="PROSITE-ProRule" id="PRU00708"/>
    </source>
</evidence>
<organism evidence="3 4">
    <name type="scientific">Dillenia turbinata</name>
    <dbReference type="NCBI Taxonomy" id="194707"/>
    <lineage>
        <taxon>Eukaryota</taxon>
        <taxon>Viridiplantae</taxon>
        <taxon>Streptophyta</taxon>
        <taxon>Embryophyta</taxon>
        <taxon>Tracheophyta</taxon>
        <taxon>Spermatophyta</taxon>
        <taxon>Magnoliopsida</taxon>
        <taxon>eudicotyledons</taxon>
        <taxon>Gunneridae</taxon>
        <taxon>Pentapetalae</taxon>
        <taxon>Dilleniales</taxon>
        <taxon>Dilleniaceae</taxon>
        <taxon>Dillenia</taxon>
    </lineage>
</organism>
<dbReference type="SUPFAM" id="SSF48452">
    <property type="entry name" value="TPR-like"/>
    <property type="match status" value="2"/>
</dbReference>